<evidence type="ECO:0000313" key="4">
    <source>
        <dbReference type="Proteomes" id="UP000261520"/>
    </source>
</evidence>
<evidence type="ECO:0000256" key="1">
    <source>
        <dbReference type="SAM" id="Coils"/>
    </source>
</evidence>
<protein>
    <recommendedName>
        <fullName evidence="2">Speriolin C-terminal domain-containing protein</fullName>
    </recommendedName>
</protein>
<dbReference type="InterPro" id="IPR029384">
    <property type="entry name" value="Speriolin_C"/>
</dbReference>
<dbReference type="PANTHER" id="PTHR22192">
    <property type="entry name" value="SPERIOLIN"/>
    <property type="match status" value="1"/>
</dbReference>
<accession>A0A3B4AD58</accession>
<keyword evidence="1" id="KW-0175">Coiled coil</keyword>
<dbReference type="GO" id="GO:0005813">
    <property type="term" value="C:centrosome"/>
    <property type="evidence" value="ECO:0007669"/>
    <property type="project" value="TreeGrafter"/>
</dbReference>
<reference evidence="3" key="1">
    <citation type="submission" date="2025-08" db="UniProtKB">
        <authorList>
            <consortium name="Ensembl"/>
        </authorList>
    </citation>
    <scope>IDENTIFICATION</scope>
</reference>
<sequence>MDSFLSRNEKLVRENENLKIAMQRLVSENNRLSFNQQRTYNTTLEDATLPGATYSCIHSIYKLNVLCFFLHNITLFSPFSSEEHERLLGEIAYQLDRRILSYIFQSNKRFYGYNLINIPSKIIDVSTHPLTGKVDEEYRLHLNKRYEKIKETLSSNGYKITLHPQFSEFIVNTYGILQTRPTPGSSQAMEYLDPVFLRSIIETTAPLKLQKDLMLLLDCLCDLAAKDEKALLLW</sequence>
<proteinExistence type="predicted"/>
<dbReference type="Pfam" id="PF15059">
    <property type="entry name" value="Speriolin_C"/>
    <property type="match status" value="1"/>
</dbReference>
<keyword evidence="4" id="KW-1185">Reference proteome</keyword>
<dbReference type="Ensembl" id="ENSPMGT00000015601.1">
    <property type="protein sequence ID" value="ENSPMGP00000014630.1"/>
    <property type="gene ID" value="ENSPMGG00000011989.1"/>
</dbReference>
<dbReference type="AlphaFoldDB" id="A0A3B4AD58"/>
<feature type="domain" description="Speriolin C-terminal" evidence="2">
    <location>
        <begin position="87"/>
        <end position="234"/>
    </location>
</feature>
<name>A0A3B4AD58_9GOBI</name>
<dbReference type="PANTHER" id="PTHR22192:SF17">
    <property type="entry name" value="SPERIOLIN-LIKE PROTEIN"/>
    <property type="match status" value="1"/>
</dbReference>
<dbReference type="Proteomes" id="UP000261520">
    <property type="component" value="Unplaced"/>
</dbReference>
<dbReference type="STRING" id="409849.ENSPMGP00000014630"/>
<evidence type="ECO:0000313" key="3">
    <source>
        <dbReference type="Ensembl" id="ENSPMGP00000014630.1"/>
    </source>
</evidence>
<organism evidence="3 4">
    <name type="scientific">Periophthalmus magnuspinnatus</name>
    <dbReference type="NCBI Taxonomy" id="409849"/>
    <lineage>
        <taxon>Eukaryota</taxon>
        <taxon>Metazoa</taxon>
        <taxon>Chordata</taxon>
        <taxon>Craniata</taxon>
        <taxon>Vertebrata</taxon>
        <taxon>Euteleostomi</taxon>
        <taxon>Actinopterygii</taxon>
        <taxon>Neopterygii</taxon>
        <taxon>Teleostei</taxon>
        <taxon>Neoteleostei</taxon>
        <taxon>Acanthomorphata</taxon>
        <taxon>Gobiaria</taxon>
        <taxon>Gobiiformes</taxon>
        <taxon>Gobioidei</taxon>
        <taxon>Gobiidae</taxon>
        <taxon>Oxudercinae</taxon>
        <taxon>Periophthalmus</taxon>
    </lineage>
</organism>
<reference evidence="3" key="2">
    <citation type="submission" date="2025-09" db="UniProtKB">
        <authorList>
            <consortium name="Ensembl"/>
        </authorList>
    </citation>
    <scope>IDENTIFICATION</scope>
</reference>
<evidence type="ECO:0000259" key="2">
    <source>
        <dbReference type="Pfam" id="PF15059"/>
    </source>
</evidence>
<dbReference type="InterPro" id="IPR026715">
    <property type="entry name" value="SPATC1"/>
</dbReference>
<feature type="coiled-coil region" evidence="1">
    <location>
        <begin position="1"/>
        <end position="28"/>
    </location>
</feature>